<dbReference type="CDD" id="cd01300">
    <property type="entry name" value="YtcJ_like"/>
    <property type="match status" value="1"/>
</dbReference>
<dbReference type="InterPro" id="IPR033932">
    <property type="entry name" value="YtcJ-like"/>
</dbReference>
<keyword evidence="4" id="KW-1185">Reference proteome</keyword>
<dbReference type="Gene3D" id="2.30.40.10">
    <property type="entry name" value="Urease, subunit C, domain 1"/>
    <property type="match status" value="1"/>
</dbReference>
<evidence type="ECO:0000313" key="3">
    <source>
        <dbReference type="EMBL" id="MCK7592876.1"/>
    </source>
</evidence>
<feature type="chain" id="PRO_5045483924" evidence="1">
    <location>
        <begin position="21"/>
        <end position="554"/>
    </location>
</feature>
<feature type="domain" description="Amidohydrolase 3" evidence="2">
    <location>
        <begin position="69"/>
        <end position="547"/>
    </location>
</feature>
<dbReference type="PANTHER" id="PTHR22642:SF2">
    <property type="entry name" value="PROTEIN LONG AFTER FAR-RED 3"/>
    <property type="match status" value="1"/>
</dbReference>
<accession>A0ABT0GEB9</accession>
<dbReference type="Gene3D" id="3.20.20.140">
    <property type="entry name" value="Metal-dependent hydrolases"/>
    <property type="match status" value="1"/>
</dbReference>
<proteinExistence type="predicted"/>
<dbReference type="InterPro" id="IPR013108">
    <property type="entry name" value="Amidohydro_3"/>
</dbReference>
<evidence type="ECO:0000259" key="2">
    <source>
        <dbReference type="Pfam" id="PF07969"/>
    </source>
</evidence>
<dbReference type="InterPro" id="IPR032466">
    <property type="entry name" value="Metal_Hydrolase"/>
</dbReference>
<protein>
    <submittedName>
        <fullName evidence="3">Amidohydrolase</fullName>
    </submittedName>
</protein>
<name>A0ABT0GEB9_9GAMM</name>
<dbReference type="Pfam" id="PF07969">
    <property type="entry name" value="Amidohydro_3"/>
    <property type="match status" value="1"/>
</dbReference>
<organism evidence="3 4">
    <name type="scientific">Pseudomarimonas salicorniae</name>
    <dbReference type="NCBI Taxonomy" id="2933270"/>
    <lineage>
        <taxon>Bacteria</taxon>
        <taxon>Pseudomonadati</taxon>
        <taxon>Pseudomonadota</taxon>
        <taxon>Gammaproteobacteria</taxon>
        <taxon>Lysobacterales</taxon>
        <taxon>Lysobacteraceae</taxon>
        <taxon>Pseudomarimonas</taxon>
    </lineage>
</organism>
<dbReference type="SUPFAM" id="SSF51556">
    <property type="entry name" value="Metallo-dependent hydrolases"/>
    <property type="match status" value="1"/>
</dbReference>
<dbReference type="Proteomes" id="UP001431449">
    <property type="component" value="Unassembled WGS sequence"/>
</dbReference>
<keyword evidence="1" id="KW-0732">Signal</keyword>
<gene>
    <name evidence="3" type="ORF">M0G41_04240</name>
</gene>
<dbReference type="PANTHER" id="PTHR22642">
    <property type="entry name" value="IMIDAZOLONEPROPIONASE"/>
    <property type="match status" value="1"/>
</dbReference>
<sequence>MHLRPIAALLCLALTLPAAAVTRVENARIITMDPARPYAEAMVFDDGGTLLAVGDGATLRASHAEARRVDAGNAVIVPGLIDAHGHVLGHGLSLLRANLVGARSKDEIIERLRAFARDLPEGEWLLGRGWDQNLWPEREFPSAADLDAAFPDRPVWLERVDGHASWGNSAALAKLDRSLDGDWQVEGGEILRRDGKATGVFIDTAANLIEALVPPPDAAQLRRALDRSVQALVAAGLTGVHDAGVSEATLDLLRGMADDGALPLRIQAWADGDGTALAARCRDGGPYAHPGGRLAMRTVKLYSDGALGSRGALLKSDYSDAPGQRGLPVTSAEGLRAAMRKAKGCGLQVATHAIGDAGNRLVLDLYAEVLGEDAAADHRWRIEHAQIVSLSDIPRFARLGVIASMQPTHATSDMGWAEQRVGPLRIVGGYAWRSFRDAGVRLALGSDFPVEHIDPLAGLYAAITRQDAKGQPAGGWLPQEKLTAHEALRGFTLDAAFAAFDEARLGSLSPGKRADFVILDHSPIRDPASDLLQTAVIATWVDGQPVYQRPELRD</sequence>
<evidence type="ECO:0000313" key="4">
    <source>
        <dbReference type="Proteomes" id="UP001431449"/>
    </source>
</evidence>
<dbReference type="EMBL" id="JALNMH010000002">
    <property type="protein sequence ID" value="MCK7592876.1"/>
    <property type="molecule type" value="Genomic_DNA"/>
</dbReference>
<dbReference type="RefSeq" id="WP_248205445.1">
    <property type="nucleotide sequence ID" value="NZ_JALNMH010000002.1"/>
</dbReference>
<reference evidence="3" key="1">
    <citation type="submission" date="2022-04" db="EMBL/GenBank/DDBJ databases">
        <title>Lysobacter sp. CAU 1642 isolated from sea sand.</title>
        <authorList>
            <person name="Kim W."/>
        </authorList>
    </citation>
    <scope>NUCLEOTIDE SEQUENCE</scope>
    <source>
        <strain evidence="3">CAU 1642</strain>
    </source>
</reference>
<evidence type="ECO:0000256" key="1">
    <source>
        <dbReference type="SAM" id="SignalP"/>
    </source>
</evidence>
<dbReference type="SUPFAM" id="SSF51338">
    <property type="entry name" value="Composite domain of metallo-dependent hydrolases"/>
    <property type="match status" value="1"/>
</dbReference>
<dbReference type="InterPro" id="IPR011059">
    <property type="entry name" value="Metal-dep_hydrolase_composite"/>
</dbReference>
<comment type="caution">
    <text evidence="3">The sequence shown here is derived from an EMBL/GenBank/DDBJ whole genome shotgun (WGS) entry which is preliminary data.</text>
</comment>
<feature type="signal peptide" evidence="1">
    <location>
        <begin position="1"/>
        <end position="20"/>
    </location>
</feature>
<dbReference type="Gene3D" id="3.10.310.70">
    <property type="match status" value="1"/>
</dbReference>